<dbReference type="AlphaFoldDB" id="A0A6A6PXS8"/>
<dbReference type="RefSeq" id="XP_033591547.1">
    <property type="nucleotide sequence ID" value="XM_033738859.1"/>
</dbReference>
<dbReference type="EMBL" id="MU001633">
    <property type="protein sequence ID" value="KAF2484978.1"/>
    <property type="molecule type" value="Genomic_DNA"/>
</dbReference>
<evidence type="ECO:0000256" key="1">
    <source>
        <dbReference type="SAM" id="MobiDB-lite"/>
    </source>
</evidence>
<keyword evidence="3" id="KW-1185">Reference proteome</keyword>
<proteinExistence type="predicted"/>
<name>A0A6A6PXS8_9PEZI</name>
<feature type="compositionally biased region" description="Basic and acidic residues" evidence="1">
    <location>
        <begin position="140"/>
        <end position="152"/>
    </location>
</feature>
<reference evidence="2" key="1">
    <citation type="journal article" date="2020" name="Stud. Mycol.">
        <title>101 Dothideomycetes genomes: a test case for predicting lifestyles and emergence of pathogens.</title>
        <authorList>
            <person name="Haridas S."/>
            <person name="Albert R."/>
            <person name="Binder M."/>
            <person name="Bloem J."/>
            <person name="Labutti K."/>
            <person name="Salamov A."/>
            <person name="Andreopoulos B."/>
            <person name="Baker S."/>
            <person name="Barry K."/>
            <person name="Bills G."/>
            <person name="Bluhm B."/>
            <person name="Cannon C."/>
            <person name="Castanera R."/>
            <person name="Culley D."/>
            <person name="Daum C."/>
            <person name="Ezra D."/>
            <person name="Gonzalez J."/>
            <person name="Henrissat B."/>
            <person name="Kuo A."/>
            <person name="Liang C."/>
            <person name="Lipzen A."/>
            <person name="Lutzoni F."/>
            <person name="Magnuson J."/>
            <person name="Mondo S."/>
            <person name="Nolan M."/>
            <person name="Ohm R."/>
            <person name="Pangilinan J."/>
            <person name="Park H.-J."/>
            <person name="Ramirez L."/>
            <person name="Alfaro M."/>
            <person name="Sun H."/>
            <person name="Tritt A."/>
            <person name="Yoshinaga Y."/>
            <person name="Zwiers L.-H."/>
            <person name="Turgeon B."/>
            <person name="Goodwin S."/>
            <person name="Spatafora J."/>
            <person name="Crous P."/>
            <person name="Grigoriev I."/>
        </authorList>
    </citation>
    <scope>NUCLEOTIDE SEQUENCE</scope>
    <source>
        <strain evidence="2">CBS 113389</strain>
    </source>
</reference>
<dbReference type="Proteomes" id="UP000799767">
    <property type="component" value="Unassembled WGS sequence"/>
</dbReference>
<dbReference type="GeneID" id="54479860"/>
<gene>
    <name evidence="2" type="ORF">BDY17DRAFT_94471</name>
</gene>
<evidence type="ECO:0000313" key="2">
    <source>
        <dbReference type="EMBL" id="KAF2484978.1"/>
    </source>
</evidence>
<feature type="region of interest" description="Disordered" evidence="1">
    <location>
        <begin position="133"/>
        <end position="152"/>
    </location>
</feature>
<organism evidence="2 3">
    <name type="scientific">Neohortaea acidophila</name>
    <dbReference type="NCBI Taxonomy" id="245834"/>
    <lineage>
        <taxon>Eukaryota</taxon>
        <taxon>Fungi</taxon>
        <taxon>Dikarya</taxon>
        <taxon>Ascomycota</taxon>
        <taxon>Pezizomycotina</taxon>
        <taxon>Dothideomycetes</taxon>
        <taxon>Dothideomycetidae</taxon>
        <taxon>Mycosphaerellales</taxon>
        <taxon>Teratosphaeriaceae</taxon>
        <taxon>Neohortaea</taxon>
    </lineage>
</organism>
<protein>
    <submittedName>
        <fullName evidence="2">Uncharacterized protein</fullName>
    </submittedName>
</protein>
<accession>A0A6A6PXS8</accession>
<evidence type="ECO:0000313" key="3">
    <source>
        <dbReference type="Proteomes" id="UP000799767"/>
    </source>
</evidence>
<sequence length="152" mass="17171">MHARNGTLVRRWRCCIKAMQTWVALWWDASCTSYAPSMRVWVLPRHRGEMAGISWVKPQLVDLSSQEIAVRSVMRCSAAYAAENNPQRESRSTSQCVFPLCPSVMVADSHDCWRHAARPKRTTPEVLACNRSGRGADQSAHVHSDGNWKCTD</sequence>